<gene>
    <name evidence="3" type="ORF">PMF13cell1_03345</name>
</gene>
<dbReference type="Pfam" id="PF18164">
    <property type="entry name" value="GNAT_C"/>
    <property type="match status" value="1"/>
</dbReference>
<dbReference type="EMBL" id="CP035945">
    <property type="protein sequence ID" value="QBE97782.1"/>
    <property type="molecule type" value="Genomic_DNA"/>
</dbReference>
<dbReference type="KEGG" id="bpro:PMF13cell1_03345"/>
<evidence type="ECO:0000313" key="4">
    <source>
        <dbReference type="Proteomes" id="UP000289794"/>
    </source>
</evidence>
<evidence type="ECO:0000313" key="3">
    <source>
        <dbReference type="EMBL" id="QBE97782.1"/>
    </source>
</evidence>
<name>A0A4P6M0H4_9FIRM</name>
<evidence type="ECO:0000259" key="2">
    <source>
        <dbReference type="Pfam" id="PF18164"/>
    </source>
</evidence>
<reference evidence="3 4" key="1">
    <citation type="submission" date="2019-01" db="EMBL/GenBank/DDBJ databases">
        <title>PMF-metabolizing Aryl O-demethylase.</title>
        <authorList>
            <person name="Kim M."/>
        </authorList>
    </citation>
    <scope>NUCLEOTIDE SEQUENCE [LARGE SCALE GENOMIC DNA]</scope>
    <source>
        <strain evidence="3 4">PMF1</strain>
    </source>
</reference>
<protein>
    <recommendedName>
        <fullName evidence="5">DUF5596 domain-containing protein</fullName>
    </recommendedName>
</protein>
<feature type="domain" description="GNAT-like C-terminal" evidence="2">
    <location>
        <begin position="151"/>
        <end position="300"/>
    </location>
</feature>
<evidence type="ECO:0000259" key="1">
    <source>
        <dbReference type="Pfam" id="PF18082"/>
    </source>
</evidence>
<proteinExistence type="predicted"/>
<dbReference type="InterPro" id="IPR041273">
    <property type="entry name" value="NAT_N"/>
</dbReference>
<dbReference type="RefSeq" id="WP_130181438.1">
    <property type="nucleotide sequence ID" value="NZ_CP035945.1"/>
</dbReference>
<organism evidence="3 4">
    <name type="scientific">Blautia producta</name>
    <dbReference type="NCBI Taxonomy" id="33035"/>
    <lineage>
        <taxon>Bacteria</taxon>
        <taxon>Bacillati</taxon>
        <taxon>Bacillota</taxon>
        <taxon>Clostridia</taxon>
        <taxon>Lachnospirales</taxon>
        <taxon>Lachnospiraceae</taxon>
        <taxon>Blautia</taxon>
    </lineage>
</organism>
<dbReference type="Proteomes" id="UP000289794">
    <property type="component" value="Chromosome"/>
</dbReference>
<dbReference type="InterPro" id="IPR041644">
    <property type="entry name" value="GNAT_C"/>
</dbReference>
<dbReference type="AlphaFoldDB" id="A0A4P6M0H4"/>
<dbReference type="Pfam" id="PF18082">
    <property type="entry name" value="NAT_N"/>
    <property type="match status" value="1"/>
</dbReference>
<accession>A0A4P6M0H4</accession>
<feature type="domain" description="N-acyltransferase N-terminal" evidence="1">
    <location>
        <begin position="16"/>
        <end position="147"/>
    </location>
</feature>
<dbReference type="Gene3D" id="3.40.630.120">
    <property type="match status" value="1"/>
</dbReference>
<sequence length="311" mass="36958">MQNYETNVLKQEWMENLDLFTREMDYPREAAVSLSQSLEQVFKSPEALSILTDADLTYTNNIHMDYKKILNELKDVSPSCGVHTYTLHMLFFIILSRKTRKIYDERGIAPEIFRASMMDLHWKLLECKKMFGIWGTSVADWQIWWFEVKRFALGRFQYELVPFEDTYEKNGVSLHPGDLVINVHIPSCGPLRREEYMQSYAMAADFFRDSFEDRPVVFFCESWMLFPEHRLFLPKISNILGFMQDYDIYKEEYNNGDLWRIFYEDHKKPAQELPQDTGLQRAYRSWLMEGHQAGLGFGVFIYDKRLTGEKL</sequence>
<evidence type="ECO:0008006" key="5">
    <source>
        <dbReference type="Google" id="ProtNLM"/>
    </source>
</evidence>